<sequence>MLLPVMDSSAVVVLPLICHHRQLHFQPTLLTAHTSAVVLISSSISSTSVPTSPPSLVTLRQ</sequence>
<protein>
    <submittedName>
        <fullName evidence="1">Uncharacterized protein</fullName>
    </submittedName>
</protein>
<evidence type="ECO:0000313" key="1">
    <source>
        <dbReference type="EMBL" id="VDK52130.1"/>
    </source>
</evidence>
<dbReference type="EMBL" id="UYRU01016554">
    <property type="protein sequence ID" value="VDK52130.1"/>
    <property type="molecule type" value="Genomic_DNA"/>
</dbReference>
<dbReference type="Proteomes" id="UP000281553">
    <property type="component" value="Unassembled WGS sequence"/>
</dbReference>
<name>A0A3P6RAQ3_DIBLA</name>
<evidence type="ECO:0000313" key="2">
    <source>
        <dbReference type="Proteomes" id="UP000281553"/>
    </source>
</evidence>
<reference evidence="1 2" key="1">
    <citation type="submission" date="2018-11" db="EMBL/GenBank/DDBJ databases">
        <authorList>
            <consortium name="Pathogen Informatics"/>
        </authorList>
    </citation>
    <scope>NUCLEOTIDE SEQUENCE [LARGE SCALE GENOMIC DNA]</scope>
</reference>
<dbReference type="AlphaFoldDB" id="A0A3P6RAQ3"/>
<keyword evidence="2" id="KW-1185">Reference proteome</keyword>
<gene>
    <name evidence="1" type="ORF">DILT_LOCUS1889</name>
</gene>
<proteinExistence type="predicted"/>
<accession>A0A3P6RAQ3</accession>
<organism evidence="1 2">
    <name type="scientific">Dibothriocephalus latus</name>
    <name type="common">Fish tapeworm</name>
    <name type="synonym">Diphyllobothrium latum</name>
    <dbReference type="NCBI Taxonomy" id="60516"/>
    <lineage>
        <taxon>Eukaryota</taxon>
        <taxon>Metazoa</taxon>
        <taxon>Spiralia</taxon>
        <taxon>Lophotrochozoa</taxon>
        <taxon>Platyhelminthes</taxon>
        <taxon>Cestoda</taxon>
        <taxon>Eucestoda</taxon>
        <taxon>Diphyllobothriidea</taxon>
        <taxon>Diphyllobothriidae</taxon>
        <taxon>Dibothriocephalus</taxon>
    </lineage>
</organism>